<feature type="compositionally biased region" description="Basic residues" evidence="9">
    <location>
        <begin position="58"/>
        <end position="70"/>
    </location>
</feature>
<dbReference type="Proteomes" id="UP000007752">
    <property type="component" value="Chromosome 1"/>
</dbReference>
<proteinExistence type="inferred from homology"/>
<organism evidence="10">
    <name type="scientific">Oryza sativa subsp. japonica</name>
    <name type="common">Rice</name>
    <dbReference type="NCBI Taxonomy" id="39947"/>
    <lineage>
        <taxon>Eukaryota</taxon>
        <taxon>Viridiplantae</taxon>
        <taxon>Streptophyta</taxon>
        <taxon>Embryophyta</taxon>
        <taxon>Tracheophyta</taxon>
        <taxon>Spermatophyta</taxon>
        <taxon>Magnoliopsida</taxon>
        <taxon>Liliopsida</taxon>
        <taxon>Poales</taxon>
        <taxon>Poaceae</taxon>
        <taxon>BOP clade</taxon>
        <taxon>Oryzoideae</taxon>
        <taxon>Oryzeae</taxon>
        <taxon>Oryzinae</taxon>
        <taxon>Oryza</taxon>
        <taxon>Oryza sativa</taxon>
    </lineage>
</organism>
<comment type="similarity">
    <text evidence="2 8">Belongs to the glycosyl hydrolase 28 family.</text>
</comment>
<evidence type="ECO:0000256" key="1">
    <source>
        <dbReference type="ARBA" id="ARBA00004191"/>
    </source>
</evidence>
<gene>
    <name evidence="10" type="ORF">OsJ_01569</name>
</gene>
<dbReference type="GO" id="GO:0071555">
    <property type="term" value="P:cell wall organization"/>
    <property type="evidence" value="ECO:0007669"/>
    <property type="project" value="UniProtKB-KW"/>
</dbReference>
<dbReference type="AlphaFoldDB" id="B9EW65"/>
<evidence type="ECO:0000256" key="8">
    <source>
        <dbReference type="RuleBase" id="RU361169"/>
    </source>
</evidence>
<feature type="compositionally biased region" description="Basic and acidic residues" evidence="9">
    <location>
        <begin position="115"/>
        <end position="125"/>
    </location>
</feature>
<sequence length="760" mass="81043">MGPTASAAARRSTRQPSTMTTTMSRRTAAAVAVSVVLLLLSSCLPCCSEARLHYHRRQHRRAPHRGHHRAAAAAAAATNGGSHISQPPAALPPDFDSGESPAETPGLPPAGVEDAPPRRSPREKPCPTMQPPVKPPEELSPVGAPRSRVRAMPPSPSLSPPAKRRHILTLRRRRCRRRSGRRFLPPRRRRRSRRPRHLNSPQRTHIRRTITRSHRHCLRPSHQCPRRRRSIHRGTPRQSHRRTLRPSHRQHYVRRSLGPQCQSHRQSLRCSHRSGRLPGQQSHRRRFHRSSPRRVPPPAHAPAETPAPPTTPPALPPATTAPSPKNSSSSPPPPCTGGGGGISNVFDVRAFGATGNGSSADGDTRAFRAAWKAACSAESATVLVPSDGVFTITSTIFAGPCKPGLTFQIDGVLMPPDGPASWPAADGRRQWIVFYRADGMTLSGKGTIEGNGEEWWNLPCKPHRGPNGSTLPGPCESPALIKFVASSDVSVQGLRMENSPQFHLKFDGCSRVLVDGLVVSSPASSPNTDGVHVENTSSVRILNSRISNGDDCVSIGGGCSGVRVENVTCVHGHGISIGGLGARGARACVSNVTRARRARRRTPTTGVRIKTWQGGAGSVSGVVFDAVQMVNVRGCIVIDPYYCDAHGGAGAGCANQTAAVRVDGVAYRGIRGTYNPRGGGGAPVRFACSDTVACTGITMTDVELLPAGGGDEGGGASAGAKLADPYCWNAYGVMETLTQPPVHCLQEGRPESLQDQLASC</sequence>
<dbReference type="PANTHER" id="PTHR31375">
    <property type="match status" value="1"/>
</dbReference>
<feature type="region of interest" description="Disordered" evidence="9">
    <location>
        <begin position="1"/>
        <end position="25"/>
    </location>
</feature>
<feature type="compositionally biased region" description="Pro residues" evidence="9">
    <location>
        <begin position="294"/>
        <end position="316"/>
    </location>
</feature>
<protein>
    <recommendedName>
        <fullName evidence="11">Polygalacturonase</fullName>
    </recommendedName>
</protein>
<reference evidence="10" key="1">
    <citation type="journal article" date="2005" name="PLoS Biol.">
        <title>The genomes of Oryza sativa: a history of duplications.</title>
        <authorList>
            <person name="Yu J."/>
            <person name="Wang J."/>
            <person name="Lin W."/>
            <person name="Li S."/>
            <person name="Li H."/>
            <person name="Zhou J."/>
            <person name="Ni P."/>
            <person name="Dong W."/>
            <person name="Hu S."/>
            <person name="Zeng C."/>
            <person name="Zhang J."/>
            <person name="Zhang Y."/>
            <person name="Li R."/>
            <person name="Xu Z."/>
            <person name="Li S."/>
            <person name="Li X."/>
            <person name="Zheng H."/>
            <person name="Cong L."/>
            <person name="Lin L."/>
            <person name="Yin J."/>
            <person name="Geng J."/>
            <person name="Li G."/>
            <person name="Shi J."/>
            <person name="Liu J."/>
            <person name="Lv H."/>
            <person name="Li J."/>
            <person name="Wang J."/>
            <person name="Deng Y."/>
            <person name="Ran L."/>
            <person name="Shi X."/>
            <person name="Wang X."/>
            <person name="Wu Q."/>
            <person name="Li C."/>
            <person name="Ren X."/>
            <person name="Wang J."/>
            <person name="Wang X."/>
            <person name="Li D."/>
            <person name="Liu D."/>
            <person name="Zhang X."/>
            <person name="Ji Z."/>
            <person name="Zhao W."/>
            <person name="Sun Y."/>
            <person name="Zhang Z."/>
            <person name="Bao J."/>
            <person name="Han Y."/>
            <person name="Dong L."/>
            <person name="Ji J."/>
            <person name="Chen P."/>
            <person name="Wu S."/>
            <person name="Liu J."/>
            <person name="Xiao Y."/>
            <person name="Bu D."/>
            <person name="Tan J."/>
            <person name="Yang L."/>
            <person name="Ye C."/>
            <person name="Zhang J."/>
            <person name="Xu J."/>
            <person name="Zhou Y."/>
            <person name="Yu Y."/>
            <person name="Zhang B."/>
            <person name="Zhuang S."/>
            <person name="Wei H."/>
            <person name="Liu B."/>
            <person name="Lei M."/>
            <person name="Yu H."/>
            <person name="Li Y."/>
            <person name="Xu H."/>
            <person name="Wei S."/>
            <person name="He X."/>
            <person name="Fang L."/>
            <person name="Zhang Z."/>
            <person name="Zhang Y."/>
            <person name="Huang X."/>
            <person name="Su Z."/>
            <person name="Tong W."/>
            <person name="Li J."/>
            <person name="Tong Z."/>
            <person name="Li S."/>
            <person name="Ye J."/>
            <person name="Wang L."/>
            <person name="Fang L."/>
            <person name="Lei T."/>
            <person name="Chen C."/>
            <person name="Chen H."/>
            <person name="Xu Z."/>
            <person name="Li H."/>
            <person name="Huang H."/>
            <person name="Zhang F."/>
            <person name="Xu H."/>
            <person name="Li N."/>
            <person name="Zhao C."/>
            <person name="Li S."/>
            <person name="Dong L."/>
            <person name="Huang Y."/>
            <person name="Li L."/>
            <person name="Xi Y."/>
            <person name="Qi Q."/>
            <person name="Li W."/>
            <person name="Zhang B."/>
            <person name="Hu W."/>
            <person name="Zhang Y."/>
            <person name="Tian X."/>
            <person name="Jiao Y."/>
            <person name="Liang X."/>
            <person name="Jin J."/>
            <person name="Gao L."/>
            <person name="Zheng W."/>
            <person name="Hao B."/>
            <person name="Liu S."/>
            <person name="Wang W."/>
            <person name="Yuan L."/>
            <person name="Cao M."/>
            <person name="McDermott J."/>
            <person name="Samudrala R."/>
            <person name="Wang J."/>
            <person name="Wong G.K."/>
            <person name="Yang H."/>
        </authorList>
    </citation>
    <scope>NUCLEOTIDE SEQUENCE [LARGE SCALE GENOMIC DNA]</scope>
</reference>
<keyword evidence="5 8" id="KW-0378">Hydrolase</keyword>
<dbReference type="GO" id="GO:0005975">
    <property type="term" value="P:carbohydrate metabolic process"/>
    <property type="evidence" value="ECO:0007669"/>
    <property type="project" value="InterPro"/>
</dbReference>
<evidence type="ECO:0000256" key="4">
    <source>
        <dbReference type="ARBA" id="ARBA00022525"/>
    </source>
</evidence>
<dbReference type="InterPro" id="IPR000743">
    <property type="entry name" value="Glyco_hydro_28"/>
</dbReference>
<evidence type="ECO:0000313" key="10">
    <source>
        <dbReference type="EMBL" id="EEE54470.1"/>
    </source>
</evidence>
<evidence type="ECO:0000256" key="9">
    <source>
        <dbReference type="SAM" id="MobiDB-lite"/>
    </source>
</evidence>
<evidence type="ECO:0008006" key="11">
    <source>
        <dbReference type="Google" id="ProtNLM"/>
    </source>
</evidence>
<evidence type="ECO:0000256" key="6">
    <source>
        <dbReference type="ARBA" id="ARBA00023295"/>
    </source>
</evidence>
<feature type="region of interest" description="Disordered" evidence="9">
    <location>
        <begin position="58"/>
        <end position="341"/>
    </location>
</feature>
<reference evidence="10" key="2">
    <citation type="submission" date="2008-12" db="EMBL/GenBank/DDBJ databases">
        <title>Improved gene annotation of the rice (Oryza sativa) genomes.</title>
        <authorList>
            <person name="Wang J."/>
            <person name="Li R."/>
            <person name="Fan W."/>
            <person name="Huang Q."/>
            <person name="Zhang J."/>
            <person name="Zhou Y."/>
            <person name="Hu Y."/>
            <person name="Zi S."/>
            <person name="Li J."/>
            <person name="Ni P."/>
            <person name="Zheng H."/>
            <person name="Zhang Y."/>
            <person name="Zhao M."/>
            <person name="Hao Q."/>
            <person name="McDermott J."/>
            <person name="Samudrala R."/>
            <person name="Kristiansen K."/>
            <person name="Wong G.K.-S."/>
        </authorList>
    </citation>
    <scope>NUCLEOTIDE SEQUENCE</scope>
</reference>
<evidence type="ECO:0000256" key="5">
    <source>
        <dbReference type="ARBA" id="ARBA00022801"/>
    </source>
</evidence>
<keyword evidence="7" id="KW-0961">Cell wall biogenesis/degradation</keyword>
<keyword evidence="6 8" id="KW-0326">Glycosidase</keyword>
<dbReference type="SUPFAM" id="SSF51126">
    <property type="entry name" value="Pectin lyase-like"/>
    <property type="match status" value="1"/>
</dbReference>
<dbReference type="InterPro" id="IPR006626">
    <property type="entry name" value="PbH1"/>
</dbReference>
<feature type="compositionally biased region" description="Basic residues" evidence="9">
    <location>
        <begin position="204"/>
        <end position="254"/>
    </location>
</feature>
<feature type="compositionally biased region" description="Basic residues" evidence="9">
    <location>
        <begin position="282"/>
        <end position="292"/>
    </location>
</feature>
<accession>B9EW65</accession>
<evidence type="ECO:0000256" key="7">
    <source>
        <dbReference type="ARBA" id="ARBA00023316"/>
    </source>
</evidence>
<feature type="compositionally biased region" description="Low complexity" evidence="9">
    <location>
        <begin position="317"/>
        <end position="329"/>
    </location>
</feature>
<evidence type="ECO:0000256" key="2">
    <source>
        <dbReference type="ARBA" id="ARBA00008834"/>
    </source>
</evidence>
<name>B9EW65_ORYSJ</name>
<dbReference type="GO" id="GO:0004650">
    <property type="term" value="F:polygalacturonase activity"/>
    <property type="evidence" value="ECO:0007669"/>
    <property type="project" value="InterPro"/>
</dbReference>
<dbReference type="InterPro" id="IPR011050">
    <property type="entry name" value="Pectin_lyase_fold/virulence"/>
</dbReference>
<dbReference type="Gene3D" id="2.160.20.10">
    <property type="entry name" value="Single-stranded right-handed beta-helix, Pectin lyase-like"/>
    <property type="match status" value="1"/>
</dbReference>
<dbReference type="InterPro" id="IPR012334">
    <property type="entry name" value="Pectin_lyas_fold"/>
</dbReference>
<comment type="subcellular location">
    <subcellularLocation>
        <location evidence="1">Secreted</location>
        <location evidence="1">Cell wall</location>
    </subcellularLocation>
</comment>
<dbReference type="Pfam" id="PF00295">
    <property type="entry name" value="Glyco_hydro_28"/>
    <property type="match status" value="1"/>
</dbReference>
<feature type="compositionally biased region" description="Basic residues" evidence="9">
    <location>
        <begin position="266"/>
        <end position="275"/>
    </location>
</feature>
<dbReference type="FunFam" id="2.160.20.10:FF:000012">
    <property type="entry name" value="Polygalacturonase At1g48100 family"/>
    <property type="match status" value="1"/>
</dbReference>
<keyword evidence="3" id="KW-0134">Cell wall</keyword>
<evidence type="ECO:0000256" key="3">
    <source>
        <dbReference type="ARBA" id="ARBA00022512"/>
    </source>
</evidence>
<dbReference type="SMART" id="SM00710">
    <property type="entry name" value="PbH1"/>
    <property type="match status" value="4"/>
</dbReference>
<dbReference type="EMBL" id="CM000138">
    <property type="protein sequence ID" value="EEE54470.1"/>
    <property type="molecule type" value="Genomic_DNA"/>
</dbReference>
<keyword evidence="4" id="KW-0964">Secreted</keyword>
<feature type="compositionally biased region" description="Basic residues" evidence="9">
    <location>
        <begin position="162"/>
        <end position="197"/>
    </location>
</feature>